<dbReference type="GO" id="GO:0003995">
    <property type="term" value="F:acyl-CoA dehydrogenase activity"/>
    <property type="evidence" value="ECO:0007669"/>
    <property type="project" value="TreeGrafter"/>
</dbReference>
<dbReference type="InterPro" id="IPR006091">
    <property type="entry name" value="Acyl-CoA_Oxase/DH_mid-dom"/>
</dbReference>
<dbReference type="Gene3D" id="2.40.110.10">
    <property type="entry name" value="Butyryl-CoA Dehydrogenase, subunit A, domain 2"/>
    <property type="match status" value="1"/>
</dbReference>
<gene>
    <name evidence="7" type="ORF">GRH90_21065</name>
</gene>
<dbReference type="AlphaFoldDB" id="A0A845SWE5"/>
<comment type="similarity">
    <text evidence="3">Belongs to the HpaH/HsaA monooxygenase family.</text>
</comment>
<dbReference type="PIRSF" id="PIRSF016578">
    <property type="entry name" value="HsaA"/>
    <property type="match status" value="1"/>
</dbReference>
<dbReference type="InterPro" id="IPR046373">
    <property type="entry name" value="Acyl-CoA_Oxase/DH_mid-dom_sf"/>
</dbReference>
<dbReference type="InterPro" id="IPR013786">
    <property type="entry name" value="AcylCoA_DH/ox_N"/>
</dbReference>
<evidence type="ECO:0000259" key="6">
    <source>
        <dbReference type="Pfam" id="PF08028"/>
    </source>
</evidence>
<dbReference type="InterPro" id="IPR009100">
    <property type="entry name" value="AcylCoA_DH/oxidase_NM_dom_sf"/>
</dbReference>
<keyword evidence="8" id="KW-1185">Reference proteome</keyword>
<keyword evidence="1" id="KW-0285">Flavoprotein</keyword>
<evidence type="ECO:0000313" key="7">
    <source>
        <dbReference type="EMBL" id="NDL65225.1"/>
    </source>
</evidence>
<evidence type="ECO:0000259" key="5">
    <source>
        <dbReference type="Pfam" id="PF02771"/>
    </source>
</evidence>
<organism evidence="7 8">
    <name type="scientific">Acerihabitans arboris</name>
    <dbReference type="NCBI Taxonomy" id="2691583"/>
    <lineage>
        <taxon>Bacteria</taxon>
        <taxon>Pseudomonadati</taxon>
        <taxon>Pseudomonadota</taxon>
        <taxon>Gammaproteobacteria</taxon>
        <taxon>Enterobacterales</taxon>
        <taxon>Pectobacteriaceae</taxon>
        <taxon>Acerihabitans</taxon>
    </lineage>
</organism>
<dbReference type="PANTHER" id="PTHR48083">
    <property type="entry name" value="MEDIUM-CHAIN SPECIFIC ACYL-COA DEHYDROGENASE, MITOCHONDRIAL-RELATED"/>
    <property type="match status" value="1"/>
</dbReference>
<evidence type="ECO:0000256" key="3">
    <source>
        <dbReference type="ARBA" id="ARBA00049661"/>
    </source>
</evidence>
<dbReference type="SUPFAM" id="SSF47203">
    <property type="entry name" value="Acyl-CoA dehydrogenase C-terminal domain-like"/>
    <property type="match status" value="1"/>
</dbReference>
<sequence>MTVVSPIIVIDLTRTDKNPMTFSRLLAAAGQFGALFGAGAARRDQERQLPREEIASLAGAGLLAARVPREYGGSGVSLSEWVRLMLPLAQGDPNIAQAIQPHACGIEKLRIYGTPAQRRRYLGVIGDGALITNASAERDTGVVGQIATRLAREGAGWRLDGTKHYATGSLFAQYFYVLANDDNGGRALALLPVDRRGVHIKDDWNGMGQRTTASGSVTFDHVLLADDEILPLPEWKTRRTYEGAFAQLLHAVIDTGIALGALEDAAEYGRSRARPVSDARVDRAGDDPYVQQAVGEMSVLAHGAEALVGRAAGRLEQAMALFWRGADAERALGEASVAVAEAKVAAEQAALRVSEMLYRVGGAGATVQTLNLDRHWRNARTHTTHDPIAYKTKTIGDFVLNDRLPPIGTKI</sequence>
<feature type="domain" description="Acyl-CoA dehydrogenase/oxidase N-terminal" evidence="5">
    <location>
        <begin position="40"/>
        <end position="125"/>
    </location>
</feature>
<dbReference type="InterPro" id="IPR050741">
    <property type="entry name" value="Acyl-CoA_dehydrogenase"/>
</dbReference>
<comment type="caution">
    <text evidence="7">The sequence shown here is derived from an EMBL/GenBank/DDBJ whole genome shotgun (WGS) entry which is preliminary data.</text>
</comment>
<dbReference type="Pfam" id="PF08028">
    <property type="entry name" value="Acyl-CoA_dh_2"/>
    <property type="match status" value="1"/>
</dbReference>
<feature type="domain" description="Acyl-CoA oxidase/dehydrogenase middle" evidence="4">
    <location>
        <begin position="137"/>
        <end position="222"/>
    </location>
</feature>
<accession>A0A845SWE5</accession>
<reference evidence="7 8" key="1">
    <citation type="submission" date="2019-12" db="EMBL/GenBank/DDBJ databases">
        <authorList>
            <person name="Lee S.D."/>
        </authorList>
    </citation>
    <scope>NUCLEOTIDE SEQUENCE [LARGE SCALE GENOMIC DNA]</scope>
    <source>
        <strain evidence="7 8">SAP-6</strain>
    </source>
</reference>
<dbReference type="Pfam" id="PF02770">
    <property type="entry name" value="Acyl-CoA_dh_M"/>
    <property type="match status" value="1"/>
</dbReference>
<dbReference type="GO" id="GO:0033539">
    <property type="term" value="P:fatty acid beta-oxidation using acyl-CoA dehydrogenase"/>
    <property type="evidence" value="ECO:0007669"/>
    <property type="project" value="TreeGrafter"/>
</dbReference>
<reference evidence="7 8" key="2">
    <citation type="submission" date="2020-02" db="EMBL/GenBank/DDBJ databases">
        <title>The new genus of Enterobacteriales.</title>
        <authorList>
            <person name="Kim I.S."/>
        </authorList>
    </citation>
    <scope>NUCLEOTIDE SEQUENCE [LARGE SCALE GENOMIC DNA]</scope>
    <source>
        <strain evidence="7 8">SAP-6</strain>
    </source>
</reference>
<dbReference type="Pfam" id="PF02771">
    <property type="entry name" value="Acyl-CoA_dh_N"/>
    <property type="match status" value="1"/>
</dbReference>
<dbReference type="Gene3D" id="1.20.140.10">
    <property type="entry name" value="Butyryl-CoA Dehydrogenase, subunit A, domain 3"/>
    <property type="match status" value="1"/>
</dbReference>
<dbReference type="GO" id="GO:0050660">
    <property type="term" value="F:flavin adenine dinucleotide binding"/>
    <property type="evidence" value="ECO:0007669"/>
    <property type="project" value="InterPro"/>
</dbReference>
<protein>
    <submittedName>
        <fullName evidence="7">Dehydrogenase</fullName>
    </submittedName>
</protein>
<evidence type="ECO:0000256" key="2">
    <source>
        <dbReference type="ARBA" id="ARBA00023002"/>
    </source>
</evidence>
<name>A0A845SWE5_9GAMM</name>
<dbReference type="InterPro" id="IPR037069">
    <property type="entry name" value="AcylCoA_DH/ox_N_sf"/>
</dbReference>
<dbReference type="SUPFAM" id="SSF56645">
    <property type="entry name" value="Acyl-CoA dehydrogenase NM domain-like"/>
    <property type="match status" value="1"/>
</dbReference>
<evidence type="ECO:0000259" key="4">
    <source>
        <dbReference type="Pfam" id="PF02770"/>
    </source>
</evidence>
<dbReference type="EMBL" id="WUBS01000017">
    <property type="protein sequence ID" value="NDL65225.1"/>
    <property type="molecule type" value="Genomic_DNA"/>
</dbReference>
<dbReference type="Gene3D" id="1.10.540.10">
    <property type="entry name" value="Acyl-CoA dehydrogenase/oxidase, N-terminal domain"/>
    <property type="match status" value="1"/>
</dbReference>
<dbReference type="Proteomes" id="UP000461443">
    <property type="component" value="Unassembled WGS sequence"/>
</dbReference>
<dbReference type="PANTHER" id="PTHR48083:SF19">
    <property type="entry name" value="FLAVIN-DEPENDENT MONOOXYGENASE, OXYGENASE SUBUNIT HSAA"/>
    <property type="match status" value="1"/>
</dbReference>
<dbReference type="GO" id="GO:0016712">
    <property type="term" value="F:oxidoreductase activity, acting on paired donors, with incorporation or reduction of molecular oxygen, reduced flavin or flavoprotein as one donor, and incorporation of one atom of oxygen"/>
    <property type="evidence" value="ECO:0007669"/>
    <property type="project" value="TreeGrafter"/>
</dbReference>
<dbReference type="InterPro" id="IPR036250">
    <property type="entry name" value="AcylCo_DH-like_C"/>
</dbReference>
<dbReference type="InterPro" id="IPR013107">
    <property type="entry name" value="Acyl-CoA_DH_C"/>
</dbReference>
<keyword evidence="2" id="KW-0560">Oxidoreductase</keyword>
<proteinExistence type="inferred from homology"/>
<dbReference type="GO" id="GO:0005737">
    <property type="term" value="C:cytoplasm"/>
    <property type="evidence" value="ECO:0007669"/>
    <property type="project" value="TreeGrafter"/>
</dbReference>
<feature type="domain" description="Acyl-CoA dehydrogenase C-terminal" evidence="6">
    <location>
        <begin position="249"/>
        <end position="385"/>
    </location>
</feature>
<evidence type="ECO:0000256" key="1">
    <source>
        <dbReference type="ARBA" id="ARBA00022630"/>
    </source>
</evidence>
<evidence type="ECO:0000313" key="8">
    <source>
        <dbReference type="Proteomes" id="UP000461443"/>
    </source>
</evidence>